<feature type="transmembrane region" description="Helical" evidence="7">
    <location>
        <begin position="93"/>
        <end position="114"/>
    </location>
</feature>
<evidence type="ECO:0000259" key="8">
    <source>
        <dbReference type="Pfam" id="PF01545"/>
    </source>
</evidence>
<proteinExistence type="inferred from homology"/>
<feature type="domain" description="Cation efflux protein transmembrane" evidence="8">
    <location>
        <begin position="27"/>
        <end position="220"/>
    </location>
</feature>
<evidence type="ECO:0000256" key="3">
    <source>
        <dbReference type="ARBA" id="ARBA00022448"/>
    </source>
</evidence>
<keyword evidence="4 7" id="KW-0812">Transmembrane</keyword>
<dbReference type="InterPro" id="IPR027469">
    <property type="entry name" value="Cation_efflux_TMD_sf"/>
</dbReference>
<reference evidence="10" key="1">
    <citation type="submission" date="2024-06" db="EMBL/GenBank/DDBJ databases">
        <title>Lacrimispora cavernae sp. nov., a novel anaerobe isolated from bat guano pile inside a cave.</title>
        <authorList>
            <person name="Miller S.L."/>
            <person name="Lu N."/>
            <person name="King J."/>
            <person name="Sankaranarayanan K."/>
            <person name="Lawson P.A."/>
        </authorList>
    </citation>
    <scope>NUCLEOTIDE SEQUENCE</scope>
    <source>
        <strain evidence="10">BS-2</strain>
    </source>
</reference>
<sequence>MGGTDMERIKKRKKERDSIGIAMHVSMVTIVINLLLSIFKMAAGILAHSGAMISDAVHSASDVLSTVAVMIGVNIAGKKSDKEHPYGHDRMECVAAIILSAMLMATGIVIGVSGAKKIMAGNVEGAVVPGLFALVAAVLSIAAKEWMYWYTRAAAKKIHSGAVMADAWHHRSDALSSVGAMIGIAGARLGCPVLDSVASVVICIFIGKAAVDVFRDAMDKMVDKACDDETVQKMKEAAMAVIGVKQIDDIRTRMFGAKVYVDIEIAAKGNLVLVESHEIAEKVHLSIEKNFPDVKHCMVHVNPLPEPENQRADQECP</sequence>
<dbReference type="PANTHER" id="PTHR43840:SF15">
    <property type="entry name" value="MITOCHONDRIAL METAL TRANSPORTER 1-RELATED"/>
    <property type="match status" value="1"/>
</dbReference>
<dbReference type="GO" id="GO:0008324">
    <property type="term" value="F:monoatomic cation transmembrane transporter activity"/>
    <property type="evidence" value="ECO:0007669"/>
    <property type="project" value="InterPro"/>
</dbReference>
<dbReference type="Pfam" id="PF01545">
    <property type="entry name" value="Cation_efflux"/>
    <property type="match status" value="1"/>
</dbReference>
<evidence type="ECO:0000256" key="6">
    <source>
        <dbReference type="ARBA" id="ARBA00023136"/>
    </source>
</evidence>
<keyword evidence="6 7" id="KW-0472">Membrane</keyword>
<keyword evidence="5 7" id="KW-1133">Transmembrane helix</keyword>
<evidence type="ECO:0000256" key="7">
    <source>
        <dbReference type="SAM" id="Phobius"/>
    </source>
</evidence>
<dbReference type="Gene3D" id="3.30.70.1350">
    <property type="entry name" value="Cation efflux protein, cytoplasmic domain"/>
    <property type="match status" value="1"/>
</dbReference>
<feature type="domain" description="Cation efflux protein cytoplasmic" evidence="9">
    <location>
        <begin position="227"/>
        <end position="303"/>
    </location>
</feature>
<evidence type="ECO:0000259" key="9">
    <source>
        <dbReference type="Pfam" id="PF16916"/>
    </source>
</evidence>
<dbReference type="Gene3D" id="1.20.1510.10">
    <property type="entry name" value="Cation efflux protein transmembrane domain"/>
    <property type="match status" value="1"/>
</dbReference>
<dbReference type="NCBIfam" id="TIGR01297">
    <property type="entry name" value="CDF"/>
    <property type="match status" value="1"/>
</dbReference>
<organism evidence="10">
    <name type="scientific">Lacrimispora sp. BS-2</name>
    <dbReference type="NCBI Taxonomy" id="3151850"/>
    <lineage>
        <taxon>Bacteria</taxon>
        <taxon>Bacillati</taxon>
        <taxon>Bacillota</taxon>
        <taxon>Clostridia</taxon>
        <taxon>Lachnospirales</taxon>
        <taxon>Lachnospiraceae</taxon>
        <taxon>Lacrimispora</taxon>
    </lineage>
</organism>
<dbReference type="EMBL" id="CP157940">
    <property type="protein sequence ID" value="XBS55319.1"/>
    <property type="molecule type" value="Genomic_DNA"/>
</dbReference>
<feature type="transmembrane region" description="Helical" evidence="7">
    <location>
        <begin position="21"/>
        <end position="47"/>
    </location>
</feature>
<dbReference type="InterPro" id="IPR058533">
    <property type="entry name" value="Cation_efflux_TM"/>
</dbReference>
<dbReference type="InterPro" id="IPR050291">
    <property type="entry name" value="CDF_Transporter"/>
</dbReference>
<keyword evidence="3" id="KW-0813">Transport</keyword>
<feature type="transmembrane region" description="Helical" evidence="7">
    <location>
        <begin position="126"/>
        <end position="143"/>
    </location>
</feature>
<protein>
    <submittedName>
        <fullName evidence="10">Cation diffusion facilitator family transporter</fullName>
    </submittedName>
</protein>
<dbReference type="SUPFAM" id="SSF161111">
    <property type="entry name" value="Cation efflux protein transmembrane domain-like"/>
    <property type="match status" value="1"/>
</dbReference>
<evidence type="ECO:0000256" key="1">
    <source>
        <dbReference type="ARBA" id="ARBA00004141"/>
    </source>
</evidence>
<dbReference type="Pfam" id="PF16916">
    <property type="entry name" value="ZT_dimer"/>
    <property type="match status" value="1"/>
</dbReference>
<dbReference type="RefSeq" id="WP_349947993.1">
    <property type="nucleotide sequence ID" value="NZ_CP157940.1"/>
</dbReference>
<evidence type="ECO:0000256" key="2">
    <source>
        <dbReference type="ARBA" id="ARBA00008114"/>
    </source>
</evidence>
<dbReference type="InterPro" id="IPR036837">
    <property type="entry name" value="Cation_efflux_CTD_sf"/>
</dbReference>
<dbReference type="GO" id="GO:0016020">
    <property type="term" value="C:membrane"/>
    <property type="evidence" value="ECO:0007669"/>
    <property type="project" value="UniProtKB-SubCell"/>
</dbReference>
<evidence type="ECO:0000313" key="10">
    <source>
        <dbReference type="EMBL" id="XBS55319.1"/>
    </source>
</evidence>
<dbReference type="InterPro" id="IPR002524">
    <property type="entry name" value="Cation_efflux"/>
</dbReference>
<comment type="subcellular location">
    <subcellularLocation>
        <location evidence="1">Membrane</location>
        <topology evidence="1">Multi-pass membrane protein</topology>
    </subcellularLocation>
</comment>
<dbReference type="FunFam" id="1.20.1510.10:FF:000006">
    <property type="entry name" value="Divalent cation efflux transporter"/>
    <property type="match status" value="1"/>
</dbReference>
<accession>A0AAU7PSY5</accession>
<dbReference type="SUPFAM" id="SSF160240">
    <property type="entry name" value="Cation efflux protein cytoplasmic domain-like"/>
    <property type="match status" value="1"/>
</dbReference>
<evidence type="ECO:0000256" key="5">
    <source>
        <dbReference type="ARBA" id="ARBA00022989"/>
    </source>
</evidence>
<dbReference type="AlphaFoldDB" id="A0AAU7PSY5"/>
<comment type="similarity">
    <text evidence="2">Belongs to the cation diffusion facilitator (CDF) transporter (TC 2.A.4) family.</text>
</comment>
<gene>
    <name evidence="10" type="ORF">ABFV83_05855</name>
</gene>
<dbReference type="PANTHER" id="PTHR43840">
    <property type="entry name" value="MITOCHONDRIAL METAL TRANSPORTER 1-RELATED"/>
    <property type="match status" value="1"/>
</dbReference>
<feature type="transmembrane region" description="Helical" evidence="7">
    <location>
        <begin position="59"/>
        <end position="77"/>
    </location>
</feature>
<name>A0AAU7PSY5_9FIRM</name>
<dbReference type="InterPro" id="IPR027470">
    <property type="entry name" value="Cation_efflux_CTD"/>
</dbReference>
<evidence type="ECO:0000256" key="4">
    <source>
        <dbReference type="ARBA" id="ARBA00022692"/>
    </source>
</evidence>